<dbReference type="InterPro" id="IPR017927">
    <property type="entry name" value="FAD-bd_FR_type"/>
</dbReference>
<dbReference type="AlphaFoldDB" id="A0A0S7EC92"/>
<sequence>MPKIPKLIGTIVKTAWSKMFVTVVVTQKEQLANGLLRIRFEADLSNAKYEIGQAILMQISDTEYRNYTPSIFNKEEGYFDVIFHQKAKGPGTTFFKNITVGTELTSSLPRGLNIYNENTYYHFFYGDDTCIGFCQALQEEMKKNNHKLEGLLELSDHSIPYANDHLPHMEYIEKSDDKEVYPAVDYLESIDTYRWNKLVHGQFYLMGNGKSIQKFRKALRAKGVSSNNIITQPFWVEGKIGL</sequence>
<dbReference type="PROSITE" id="PS51384">
    <property type="entry name" value="FAD_FR"/>
    <property type="match status" value="1"/>
</dbReference>
<dbReference type="EMBL" id="CP013690">
    <property type="protein sequence ID" value="ALU27558.1"/>
    <property type="molecule type" value="Genomic_DNA"/>
</dbReference>
<dbReference type="Pfam" id="PF00970">
    <property type="entry name" value="FAD_binding_6"/>
    <property type="match status" value="1"/>
</dbReference>
<dbReference type="InterPro" id="IPR008333">
    <property type="entry name" value="Cbr1-like_FAD-bd_dom"/>
</dbReference>
<dbReference type="SUPFAM" id="SSF63380">
    <property type="entry name" value="Riboflavin synthase domain-like"/>
    <property type="match status" value="1"/>
</dbReference>
<evidence type="ECO:0000313" key="1">
    <source>
        <dbReference type="EMBL" id="ALU27558.1"/>
    </source>
</evidence>
<protein>
    <submittedName>
        <fullName evidence="1">Oxidoreductase</fullName>
    </submittedName>
</protein>
<dbReference type="GO" id="GO:0016491">
    <property type="term" value="F:oxidoreductase activity"/>
    <property type="evidence" value="ECO:0007669"/>
    <property type="project" value="InterPro"/>
</dbReference>
<dbReference type="Proteomes" id="UP000069030">
    <property type="component" value="Chromosome"/>
</dbReference>
<dbReference type="eggNOG" id="COG2375">
    <property type="taxonomic scope" value="Bacteria"/>
</dbReference>
<dbReference type="KEGG" id="mod:AS202_16030"/>
<accession>A0A0S7EC92</accession>
<dbReference type="InterPro" id="IPR017938">
    <property type="entry name" value="Riboflavin_synthase-like_b-brl"/>
</dbReference>
<proteinExistence type="predicted"/>
<gene>
    <name evidence="1" type="ORF">AS202_16030</name>
</gene>
<dbReference type="RefSeq" id="WP_058699680.1">
    <property type="nucleotide sequence ID" value="NZ_BCMQ01000011.1"/>
</dbReference>
<name>A0A0S7EC92_9FLAO</name>
<evidence type="ECO:0000313" key="2">
    <source>
        <dbReference type="Proteomes" id="UP000069030"/>
    </source>
</evidence>
<organism evidence="1 2">
    <name type="scientific">Myroides odoratimimus</name>
    <dbReference type="NCBI Taxonomy" id="76832"/>
    <lineage>
        <taxon>Bacteria</taxon>
        <taxon>Pseudomonadati</taxon>
        <taxon>Bacteroidota</taxon>
        <taxon>Flavobacteriia</taxon>
        <taxon>Flavobacteriales</taxon>
        <taxon>Flavobacteriaceae</taxon>
        <taxon>Myroides</taxon>
    </lineage>
</organism>
<reference evidence="1 2" key="1">
    <citation type="journal article" date="2016" name="J. Zhejiang Univ. Sci. B">
        <title>Antibiotic resistance mechanisms of Myroides sp.</title>
        <authorList>
            <person name="Hu S."/>
            <person name="Yuan S."/>
            <person name="Qu H."/>
            <person name="Jiang T."/>
            <person name="Zhou Y."/>
            <person name="Wang M."/>
            <person name="Ming D."/>
        </authorList>
    </citation>
    <scope>NUCLEOTIDE SEQUENCE [LARGE SCALE GENOMIC DNA]</scope>
    <source>
        <strain evidence="1 2">PR63039</strain>
    </source>
</reference>
<dbReference type="Gene3D" id="2.40.30.10">
    <property type="entry name" value="Translation factors"/>
    <property type="match status" value="1"/>
</dbReference>